<proteinExistence type="predicted"/>
<sequence length="699" mass="73730">MSPSQRSDAAAVSVVCIGAGPAAIMTLERLAANHAHRDPEQRIGVRLVDPHRPGGGRIWRRDQSPLLKLNSMLEDVACFTDASSSIDGPVVPGPSLAEWVRAVRAGSIAAPDWADPALEREIAEIGDRDFPTRRLNHAYLSWVFAETVRRASDRVSVEWVRDTAVAVERAERGPGQGGDAAEPGHTADSGDAAEPGDGAAWGGGADRQIVRLASGDALAADIVIFALGHNGTDPSEESVRLADFAGAHGLEYVAPAFTADLDLDHLPAGSDVIVRGLGLAAIDLAVMLTGGRGGRFETRPDGSLRYLPSGREPVLHLGSRRGVPYRSKVTSRLQGDPVELAYLGAPFREATAARTEPLDFVRDAWPLVAAELLTGYYRELCTGHPTRVSAPWERFEARLRAVLAQPQGFASPELAELVRAHVPDPDDRLDLAAFDRPLAFPPEGSEAAAFEQALAAARIADADAEGADAAGADADAADADGADAVQQRVLAHIAADLRLRTRPEHSATQALFMTGLYAFLALAEVAPERWNARSRTRDLPGRWFAYFSYLASGPPGHRLEELIALAEAGVVRFLGADVRVEADAERGVFTATGSAVLRGAGEGVPVSATTAVSARALIDAWLPEARASRSDNPLLRQLVASGQLRELAVVDETGAEGTGLIEVGPGGRVPGSSRQFALGPFVAGLTGGAFTRPGIDALP</sequence>
<keyword evidence="4" id="KW-1185">Reference proteome</keyword>
<dbReference type="InterPro" id="IPR036188">
    <property type="entry name" value="FAD/NAD-bd_sf"/>
</dbReference>
<feature type="region of interest" description="Disordered" evidence="1">
    <location>
        <begin position="168"/>
        <end position="200"/>
    </location>
</feature>
<evidence type="ECO:0000313" key="3">
    <source>
        <dbReference type="EMBL" id="KTR80880.1"/>
    </source>
</evidence>
<dbReference type="Pfam" id="PF13454">
    <property type="entry name" value="NAD_binding_9"/>
    <property type="match status" value="1"/>
</dbReference>
<dbReference type="RefSeq" id="WP_058594815.1">
    <property type="nucleotide sequence ID" value="NZ_LDRK01000154.1"/>
</dbReference>
<dbReference type="Proteomes" id="UP000070810">
    <property type="component" value="Unassembled WGS sequence"/>
</dbReference>
<evidence type="ECO:0000259" key="2">
    <source>
        <dbReference type="Pfam" id="PF13454"/>
    </source>
</evidence>
<dbReference type="EMBL" id="LDRK01000154">
    <property type="protein sequence ID" value="KTR80880.1"/>
    <property type="molecule type" value="Genomic_DNA"/>
</dbReference>
<gene>
    <name evidence="3" type="ORF">NS354_12800</name>
</gene>
<evidence type="ECO:0000313" key="4">
    <source>
        <dbReference type="Proteomes" id="UP000070810"/>
    </source>
</evidence>
<protein>
    <recommendedName>
        <fullName evidence="2">FAD-dependent urate hydroxylase HpyO/Asp monooxygenase CreE-like FAD/NAD(P)-binding domain-containing protein</fullName>
    </recommendedName>
</protein>
<dbReference type="AlphaFoldDB" id="A0A147E915"/>
<feature type="compositionally biased region" description="Low complexity" evidence="1">
    <location>
        <begin position="187"/>
        <end position="198"/>
    </location>
</feature>
<reference evidence="3 4" key="1">
    <citation type="journal article" date="2016" name="Front. Microbiol.">
        <title>Genomic Resource of Rice Seed Associated Bacteria.</title>
        <authorList>
            <person name="Midha S."/>
            <person name="Bansal K."/>
            <person name="Sharma S."/>
            <person name="Kumar N."/>
            <person name="Patil P.P."/>
            <person name="Chaudhry V."/>
            <person name="Patil P.B."/>
        </authorList>
    </citation>
    <scope>NUCLEOTIDE SEQUENCE [LARGE SCALE GENOMIC DNA]</scope>
    <source>
        <strain evidence="3 4">NS354</strain>
    </source>
</reference>
<feature type="non-terminal residue" evidence="3">
    <location>
        <position position="699"/>
    </location>
</feature>
<dbReference type="InterPro" id="IPR038732">
    <property type="entry name" value="HpyO/CreE_NAD-binding"/>
</dbReference>
<comment type="caution">
    <text evidence="3">The sequence shown here is derived from an EMBL/GenBank/DDBJ whole genome shotgun (WGS) entry which is preliminary data.</text>
</comment>
<dbReference type="PANTHER" id="PTHR40254">
    <property type="entry name" value="BLR0577 PROTEIN"/>
    <property type="match status" value="1"/>
</dbReference>
<dbReference type="OrthoDB" id="3653265at2"/>
<evidence type="ECO:0000256" key="1">
    <source>
        <dbReference type="SAM" id="MobiDB-lite"/>
    </source>
</evidence>
<accession>A0A147E915</accession>
<name>A0A147E915_9MICO</name>
<dbReference type="SUPFAM" id="SSF51905">
    <property type="entry name" value="FAD/NAD(P)-binding domain"/>
    <property type="match status" value="1"/>
</dbReference>
<dbReference type="PANTHER" id="PTHR40254:SF1">
    <property type="entry name" value="BLR0577 PROTEIN"/>
    <property type="match status" value="1"/>
</dbReference>
<feature type="domain" description="FAD-dependent urate hydroxylase HpyO/Asp monooxygenase CreE-like FAD/NAD(P)-binding" evidence="2">
    <location>
        <begin position="16"/>
        <end position="173"/>
    </location>
</feature>
<organism evidence="3 4">
    <name type="scientific">Leucobacter chromiiresistens</name>
    <dbReference type="NCBI Taxonomy" id="1079994"/>
    <lineage>
        <taxon>Bacteria</taxon>
        <taxon>Bacillati</taxon>
        <taxon>Actinomycetota</taxon>
        <taxon>Actinomycetes</taxon>
        <taxon>Micrococcales</taxon>
        <taxon>Microbacteriaceae</taxon>
        <taxon>Leucobacter</taxon>
    </lineage>
</organism>
<dbReference type="InterPro" id="IPR052189">
    <property type="entry name" value="L-asp_N-monooxygenase_NS-form"/>
</dbReference>